<dbReference type="AlphaFoldDB" id="A0A9Q9DNP7"/>
<evidence type="ECO:0000313" key="6">
    <source>
        <dbReference type="EMBL" id="USP73299.1"/>
    </source>
</evidence>
<dbReference type="GO" id="GO:0003676">
    <property type="term" value="F:nucleic acid binding"/>
    <property type="evidence" value="ECO:0007669"/>
    <property type="project" value="InterPro"/>
</dbReference>
<dbReference type="VEuPathDB" id="FungiDB:yc1106_01263"/>
<dbReference type="InterPro" id="IPR036875">
    <property type="entry name" value="Znf_CCHC_sf"/>
</dbReference>
<evidence type="ECO:0000256" key="2">
    <source>
        <dbReference type="SAM" id="MobiDB-lite"/>
    </source>
</evidence>
<dbReference type="VEuPathDB" id="FungiDB:yc1106_00048"/>
<dbReference type="Proteomes" id="UP001056012">
    <property type="component" value="Chromosome 1"/>
</dbReference>
<reference evidence="4" key="1">
    <citation type="submission" date="2021-12" db="EMBL/GenBank/DDBJ databases">
        <title>Curvularia clavata genome.</title>
        <authorList>
            <person name="Cao Y."/>
        </authorList>
    </citation>
    <scope>NUCLEOTIDE SEQUENCE</scope>
    <source>
        <strain evidence="4">Yc1106</strain>
    </source>
</reference>
<feature type="compositionally biased region" description="Polar residues" evidence="2">
    <location>
        <begin position="321"/>
        <end position="333"/>
    </location>
</feature>
<dbReference type="EMBL" id="CP089277">
    <property type="protein sequence ID" value="USP79365.1"/>
    <property type="molecule type" value="Genomic_DNA"/>
</dbReference>
<feature type="compositionally biased region" description="Acidic residues" evidence="2">
    <location>
        <begin position="35"/>
        <end position="46"/>
    </location>
</feature>
<dbReference type="Proteomes" id="UP001056012">
    <property type="component" value="Chromosome 3"/>
</dbReference>
<dbReference type="VEuPathDB" id="FungiDB:yc1106_05261"/>
<dbReference type="GO" id="GO:0008270">
    <property type="term" value="F:zinc ion binding"/>
    <property type="evidence" value="ECO:0007669"/>
    <property type="project" value="UniProtKB-KW"/>
</dbReference>
<evidence type="ECO:0000313" key="13">
    <source>
        <dbReference type="Proteomes" id="UP001056012"/>
    </source>
</evidence>
<feature type="region of interest" description="Disordered" evidence="2">
    <location>
        <begin position="375"/>
        <end position="396"/>
    </location>
</feature>
<dbReference type="VEuPathDB" id="FungiDB:yc1106_08766"/>
<evidence type="ECO:0000313" key="4">
    <source>
        <dbReference type="EMBL" id="USP72774.1"/>
    </source>
</evidence>
<evidence type="ECO:0000313" key="12">
    <source>
        <dbReference type="EMBL" id="USP82201.1"/>
    </source>
</evidence>
<evidence type="ECO:0000313" key="5">
    <source>
        <dbReference type="EMBL" id="USP72777.1"/>
    </source>
</evidence>
<dbReference type="OrthoDB" id="3439242at2759"/>
<accession>A0A9Q9DNP7</accession>
<gene>
    <name evidence="4" type="ORF">yc1106_00048</name>
    <name evidence="5" type="ORF">yc1106_00051</name>
    <name evidence="6" type="ORF">yc1106_00573</name>
    <name evidence="7" type="ORF">yc1106_01263</name>
    <name evidence="8" type="ORF">yc1106_05261</name>
    <name evidence="9" type="ORF">yc1106_06639</name>
    <name evidence="10" type="ORF">yc1106_08763</name>
    <name evidence="11" type="ORF">yc1106_08766</name>
    <name evidence="12" type="ORF">yc1106_09475</name>
</gene>
<proteinExistence type="predicted"/>
<feature type="compositionally biased region" description="Polar residues" evidence="2">
    <location>
        <begin position="64"/>
        <end position="81"/>
    </location>
</feature>
<feature type="region of interest" description="Disordered" evidence="2">
    <location>
        <begin position="1"/>
        <end position="47"/>
    </location>
</feature>
<dbReference type="Gene3D" id="4.10.60.10">
    <property type="entry name" value="Zinc finger, CCHC-type"/>
    <property type="match status" value="1"/>
</dbReference>
<keyword evidence="1" id="KW-0863">Zinc-finger</keyword>
<feature type="domain" description="CCHC-type" evidence="3">
    <location>
        <begin position="350"/>
        <end position="364"/>
    </location>
</feature>
<dbReference type="EMBL" id="CP089274">
    <property type="protein sequence ID" value="USP72777.1"/>
    <property type="molecule type" value="Genomic_DNA"/>
</dbReference>
<dbReference type="EMBL" id="CP089280">
    <property type="protein sequence ID" value="USP81492.1"/>
    <property type="molecule type" value="Genomic_DNA"/>
</dbReference>
<dbReference type="Proteomes" id="UP001056012">
    <property type="component" value="Chromosome 4"/>
</dbReference>
<evidence type="ECO:0000259" key="3">
    <source>
        <dbReference type="PROSITE" id="PS50158"/>
    </source>
</evidence>
<organism evidence="4 13">
    <name type="scientific">Curvularia clavata</name>
    <dbReference type="NCBI Taxonomy" id="95742"/>
    <lineage>
        <taxon>Eukaryota</taxon>
        <taxon>Fungi</taxon>
        <taxon>Dikarya</taxon>
        <taxon>Ascomycota</taxon>
        <taxon>Pezizomycotina</taxon>
        <taxon>Dothideomycetes</taxon>
        <taxon>Pleosporomycetidae</taxon>
        <taxon>Pleosporales</taxon>
        <taxon>Pleosporineae</taxon>
        <taxon>Pleosporaceae</taxon>
        <taxon>Curvularia</taxon>
    </lineage>
</organism>
<dbReference type="PROSITE" id="PS50158">
    <property type="entry name" value="ZF_CCHC"/>
    <property type="match status" value="1"/>
</dbReference>
<dbReference type="EMBL" id="CP089274">
    <property type="protein sequence ID" value="USP72774.1"/>
    <property type="molecule type" value="Genomic_DNA"/>
</dbReference>
<keyword evidence="13" id="KW-1185">Reference proteome</keyword>
<dbReference type="InterPro" id="IPR001878">
    <property type="entry name" value="Znf_CCHC"/>
</dbReference>
<feature type="region of interest" description="Disordered" evidence="2">
    <location>
        <begin position="278"/>
        <end position="348"/>
    </location>
</feature>
<feature type="region of interest" description="Disordered" evidence="2">
    <location>
        <begin position="61"/>
        <end position="89"/>
    </location>
</feature>
<name>A0A9Q9DNP7_CURCL</name>
<protein>
    <recommendedName>
        <fullName evidence="3">CCHC-type domain-containing protein</fullName>
    </recommendedName>
</protein>
<evidence type="ECO:0000313" key="10">
    <source>
        <dbReference type="EMBL" id="USP81489.1"/>
    </source>
</evidence>
<evidence type="ECO:0000313" key="8">
    <source>
        <dbReference type="EMBL" id="USP77987.1"/>
    </source>
</evidence>
<dbReference type="EMBL" id="CP089274">
    <property type="protein sequence ID" value="USP73989.1"/>
    <property type="molecule type" value="Genomic_DNA"/>
</dbReference>
<evidence type="ECO:0000256" key="1">
    <source>
        <dbReference type="PROSITE-ProRule" id="PRU00047"/>
    </source>
</evidence>
<dbReference type="EMBL" id="CP089280">
    <property type="protein sequence ID" value="USP82201.1"/>
    <property type="molecule type" value="Genomic_DNA"/>
</dbReference>
<dbReference type="EMBL" id="CP089274">
    <property type="protein sequence ID" value="USP73299.1"/>
    <property type="molecule type" value="Genomic_DNA"/>
</dbReference>
<feature type="compositionally biased region" description="Basic and acidic residues" evidence="2">
    <location>
        <begin position="12"/>
        <end position="29"/>
    </location>
</feature>
<dbReference type="VEuPathDB" id="FungiDB:yc1106_09475"/>
<dbReference type="SUPFAM" id="SSF57756">
    <property type="entry name" value="Retrovirus zinc finger-like domains"/>
    <property type="match status" value="1"/>
</dbReference>
<dbReference type="EMBL" id="CP089276">
    <property type="protein sequence ID" value="USP77987.1"/>
    <property type="molecule type" value="Genomic_DNA"/>
</dbReference>
<dbReference type="VEuPathDB" id="FungiDB:yc1106_00573"/>
<sequence length="396" mass="44992">MADRTPSGSGELSRKSPRFQDSKSREKTPGKPPAVEEEEDSEEDETSLLRAEIDRLNEQIARLSRQNTAAPDQPLPSTESPPTIAEPTETQFGRYQSATPDLLRVKLTERTPSIDNLSDGTEPTFRQWQASIEDRLTINADHYRSERARMALVWGHTTGIAKGYLEPQYLADSVEDRFQNAEDMIATLKSYFVSGNEQAESRAAFHRLLMDKKETFAEFKAKFISAAVKGSVSKSEWFFYLWEKITPALRVPNLGFKHQWNNSFDKMIQHLTAFDTERRNTPFGHGSEPTSNNSRTPPTKPRVSQYRDYRPNTYGVRSEPAPTQSRAHSNTPRFPSKTPALDSKPTTSNCYNCGKPGHYANECPIPRVREIEAEKEEFEEAHEYLSEEDRAGNHQA</sequence>
<feature type="compositionally biased region" description="Polar residues" evidence="2">
    <location>
        <begin position="288"/>
        <end position="297"/>
    </location>
</feature>
<evidence type="ECO:0000313" key="11">
    <source>
        <dbReference type="EMBL" id="USP81492.1"/>
    </source>
</evidence>
<feature type="compositionally biased region" description="Basic and acidic residues" evidence="2">
    <location>
        <begin position="381"/>
        <end position="396"/>
    </location>
</feature>
<dbReference type="SMART" id="SM00343">
    <property type="entry name" value="ZnF_C2HC"/>
    <property type="match status" value="1"/>
</dbReference>
<dbReference type="VEuPathDB" id="FungiDB:yc1106_08763"/>
<dbReference type="VEuPathDB" id="FungiDB:yc1106_06639"/>
<keyword evidence="1" id="KW-0862">Zinc</keyword>
<evidence type="ECO:0000313" key="9">
    <source>
        <dbReference type="EMBL" id="USP79365.1"/>
    </source>
</evidence>
<dbReference type="VEuPathDB" id="FungiDB:yc1106_00051"/>
<dbReference type="Proteomes" id="UP001056012">
    <property type="component" value="Chromosome 7"/>
</dbReference>
<dbReference type="Pfam" id="PF00098">
    <property type="entry name" value="zf-CCHC"/>
    <property type="match status" value="1"/>
</dbReference>
<evidence type="ECO:0000313" key="7">
    <source>
        <dbReference type="EMBL" id="USP73989.1"/>
    </source>
</evidence>
<feature type="compositionally biased region" description="Polar residues" evidence="2">
    <location>
        <begin position="1"/>
        <end position="10"/>
    </location>
</feature>
<dbReference type="EMBL" id="CP089280">
    <property type="protein sequence ID" value="USP81489.1"/>
    <property type="molecule type" value="Genomic_DNA"/>
</dbReference>
<keyword evidence="1" id="KW-0479">Metal-binding</keyword>